<dbReference type="Pfam" id="PF04055">
    <property type="entry name" value="Radical_SAM"/>
    <property type="match status" value="1"/>
</dbReference>
<dbReference type="SFLD" id="SFLDF00285">
    <property type="entry name" value="anaerobic_Ser-type_sulfatase-m"/>
    <property type="match status" value="1"/>
</dbReference>
<comment type="similarity">
    <text evidence="7">Belongs to the radical SAM superfamily. Anaerobic sulfatase-maturating enzyme family.</text>
</comment>
<name>A0A9X4GLR0_9ENTR</name>
<dbReference type="InterPro" id="IPR013785">
    <property type="entry name" value="Aldolase_TIM"/>
</dbReference>
<dbReference type="InterPro" id="IPR023885">
    <property type="entry name" value="4Fe4S-binding_SPASM_dom"/>
</dbReference>
<protein>
    <submittedName>
        <fullName evidence="9">Anaerobic sulfatase maturase</fullName>
    </submittedName>
</protein>
<keyword evidence="5" id="KW-0408">Iron</keyword>
<dbReference type="SFLD" id="SFLDG01072">
    <property type="entry name" value="dehydrogenase_like"/>
    <property type="match status" value="1"/>
</dbReference>
<dbReference type="CDD" id="cd01335">
    <property type="entry name" value="Radical_SAM"/>
    <property type="match status" value="1"/>
</dbReference>
<dbReference type="NCBIfam" id="TIGR03942">
    <property type="entry name" value="sulfatase_rSAM"/>
    <property type="match status" value="1"/>
</dbReference>
<dbReference type="SFLD" id="SFLDS00029">
    <property type="entry name" value="Radical_SAM"/>
    <property type="match status" value="1"/>
</dbReference>
<dbReference type="Gene3D" id="3.20.20.70">
    <property type="entry name" value="Aldolase class I"/>
    <property type="match status" value="1"/>
</dbReference>
<evidence type="ECO:0000256" key="3">
    <source>
        <dbReference type="ARBA" id="ARBA00022691"/>
    </source>
</evidence>
<dbReference type="Pfam" id="PF13186">
    <property type="entry name" value="SPASM"/>
    <property type="match status" value="1"/>
</dbReference>
<evidence type="ECO:0000259" key="8">
    <source>
        <dbReference type="PROSITE" id="PS51918"/>
    </source>
</evidence>
<dbReference type="SFLD" id="SFLDG01384">
    <property type="entry name" value="thioether_bond_formation_requi"/>
    <property type="match status" value="1"/>
</dbReference>
<dbReference type="AlphaFoldDB" id="A0A9X4GLR0"/>
<dbReference type="InterPro" id="IPR023867">
    <property type="entry name" value="Sulphatase_maturase_rSAM"/>
</dbReference>
<evidence type="ECO:0000313" key="10">
    <source>
        <dbReference type="Proteomes" id="UP001147005"/>
    </source>
</evidence>
<proteinExistence type="inferred from homology"/>
<dbReference type="InterPro" id="IPR007197">
    <property type="entry name" value="rSAM"/>
</dbReference>
<keyword evidence="2" id="KW-0004">4Fe-4S</keyword>
<comment type="cofactor">
    <cofactor evidence="1">
        <name>[4Fe-4S] cluster</name>
        <dbReference type="ChEBI" id="CHEBI:49883"/>
    </cofactor>
</comment>
<dbReference type="InterPro" id="IPR058240">
    <property type="entry name" value="rSAM_sf"/>
</dbReference>
<evidence type="ECO:0000256" key="6">
    <source>
        <dbReference type="ARBA" id="ARBA00023014"/>
    </source>
</evidence>
<evidence type="ECO:0000313" key="9">
    <source>
        <dbReference type="EMBL" id="MDE9617518.1"/>
    </source>
</evidence>
<dbReference type="Proteomes" id="UP001147005">
    <property type="component" value="Unassembled WGS sequence"/>
</dbReference>
<dbReference type="PANTHER" id="PTHR43273:SF3">
    <property type="entry name" value="ANAEROBIC SULFATASE-MATURATING ENZYME HOMOLOG ASLB-RELATED"/>
    <property type="match status" value="1"/>
</dbReference>
<feature type="domain" description="Radical SAM core" evidence="8">
    <location>
        <begin position="1"/>
        <end position="240"/>
    </location>
</feature>
<gene>
    <name evidence="9" type="ORF">L2111_05385</name>
</gene>
<dbReference type="GO" id="GO:0046872">
    <property type="term" value="F:metal ion binding"/>
    <property type="evidence" value="ECO:0007669"/>
    <property type="project" value="UniProtKB-KW"/>
</dbReference>
<dbReference type="GO" id="GO:0016491">
    <property type="term" value="F:oxidoreductase activity"/>
    <property type="evidence" value="ECO:0007669"/>
    <property type="project" value="InterPro"/>
</dbReference>
<dbReference type="EMBL" id="JAKIHW010000004">
    <property type="protein sequence ID" value="MDE9617518.1"/>
    <property type="molecule type" value="Genomic_DNA"/>
</dbReference>
<reference evidence="9" key="1">
    <citation type="submission" date="2022-01" db="EMBL/GenBank/DDBJ databases">
        <title>Genetic Characterization of Carbapenem-resistant Citrobacter spp. from China: a multicenter study.</title>
        <authorList>
            <person name="Ye L."/>
        </authorList>
    </citation>
    <scope>NUCLEOTIDE SEQUENCE</scope>
    <source>
        <strain evidence="9">IR5432</strain>
    </source>
</reference>
<dbReference type="InterPro" id="IPR034491">
    <property type="entry name" value="Anaerob_Ser_sulfatase-maturase"/>
</dbReference>
<dbReference type="PROSITE" id="PS51918">
    <property type="entry name" value="RADICAL_SAM"/>
    <property type="match status" value="1"/>
</dbReference>
<dbReference type="SUPFAM" id="SSF102114">
    <property type="entry name" value="Radical SAM enzymes"/>
    <property type="match status" value="1"/>
</dbReference>
<evidence type="ECO:0000256" key="2">
    <source>
        <dbReference type="ARBA" id="ARBA00022485"/>
    </source>
</evidence>
<keyword evidence="4" id="KW-0479">Metal-binding</keyword>
<evidence type="ECO:0000256" key="1">
    <source>
        <dbReference type="ARBA" id="ARBA00001966"/>
    </source>
</evidence>
<comment type="caution">
    <text evidence="9">The sequence shown here is derived from an EMBL/GenBank/DDBJ whole genome shotgun (WGS) entry which is preliminary data.</text>
</comment>
<dbReference type="NCBIfam" id="TIGR04085">
    <property type="entry name" value="rSAM_more_4Fe4S"/>
    <property type="match status" value="1"/>
</dbReference>
<evidence type="ECO:0000256" key="7">
    <source>
        <dbReference type="ARBA" id="ARBA00023601"/>
    </source>
</evidence>
<dbReference type="GO" id="GO:0051539">
    <property type="term" value="F:4 iron, 4 sulfur cluster binding"/>
    <property type="evidence" value="ECO:0007669"/>
    <property type="project" value="UniProtKB-KW"/>
</dbReference>
<dbReference type="InterPro" id="IPR047207">
    <property type="entry name" value="SPASM_anSME"/>
</dbReference>
<sequence>MMSRKSCQVMIKPTGSVCNLDCKYCFYLEKEKLYPQRKANYRMSEDTLELFIKQHIAAQDVDEVIFAWQGGEPTLMGLPFFRRAVELQQIYAGEKTIINTFQTNGILIDNEWALFFKQHNVLVGVSIDGNAALHDEWRVTRSGKPTHEKVEQAIKCLVCHGVEFNTLTVVNRTNMRYPLQVYEYLKSIGSRYMQFIPLVERSGDTGLAHPVDKQTAMMPWSVDPIEFGYFLNAIFDVWIRNDIGDVGVQIFEQTLAAWCGLPPQVCVFAPTCGSAFALEMNGDVYNCDHFVYPQYKLGNIQDMTLRAMNNSQQNRQFGDDKRRTMAQECHACQWQFACYGGCPKHRVLPSVSGSSNQNYLCAGYQAFFAHTSPTMNAMKTLYENGISPAEIKSIFV</sequence>
<keyword evidence="3" id="KW-0949">S-adenosyl-L-methionine</keyword>
<dbReference type="SFLD" id="SFLDG01386">
    <property type="entry name" value="main_SPASM_domain-containing"/>
    <property type="match status" value="1"/>
</dbReference>
<organism evidence="9 10">
    <name type="scientific">Citrobacter portucalensis</name>
    <dbReference type="NCBI Taxonomy" id="1639133"/>
    <lineage>
        <taxon>Bacteria</taxon>
        <taxon>Pseudomonadati</taxon>
        <taxon>Pseudomonadota</taxon>
        <taxon>Gammaproteobacteria</taxon>
        <taxon>Enterobacterales</taxon>
        <taxon>Enterobacteriaceae</taxon>
        <taxon>Citrobacter</taxon>
        <taxon>Citrobacter freundii complex</taxon>
    </lineage>
</organism>
<evidence type="ECO:0000256" key="5">
    <source>
        <dbReference type="ARBA" id="ARBA00023004"/>
    </source>
</evidence>
<accession>A0A9X4GLR0</accession>
<dbReference type="CDD" id="cd21120">
    <property type="entry name" value="SPASM_anSME"/>
    <property type="match status" value="1"/>
</dbReference>
<dbReference type="PANTHER" id="PTHR43273">
    <property type="entry name" value="ANAEROBIC SULFATASE-MATURATING ENZYME HOMOLOG ASLB-RELATED"/>
    <property type="match status" value="1"/>
</dbReference>
<evidence type="ECO:0000256" key="4">
    <source>
        <dbReference type="ARBA" id="ARBA00022723"/>
    </source>
</evidence>
<dbReference type="RefSeq" id="WP_275397303.1">
    <property type="nucleotide sequence ID" value="NZ_JAKIHW010000004.1"/>
</dbReference>
<keyword evidence="6" id="KW-0411">Iron-sulfur</keyword>
<dbReference type="SFLD" id="SFLDG01067">
    <property type="entry name" value="SPASM/twitch_domain_containing"/>
    <property type="match status" value="1"/>
</dbReference>